<feature type="compositionally biased region" description="Low complexity" evidence="1">
    <location>
        <begin position="71"/>
        <end position="80"/>
    </location>
</feature>
<feature type="region of interest" description="Disordered" evidence="1">
    <location>
        <begin position="56"/>
        <end position="80"/>
    </location>
</feature>
<sequence>MDVDKDDVQGSSDAGEREPWESTRAGKRIAELNAVEEDIQFGLRTSIRHLRVSRTSPAPLLDPSFGSLATSGGPQPSQVGVGGAALAELLKPLELSAPTWDGKIGRSSEPEQGKDEQRTGKLSVAAKELEREAWKELADALEGGRRD</sequence>
<dbReference type="AlphaFoldDB" id="A0A0D6EKD1"/>
<dbReference type="Proteomes" id="UP000243876">
    <property type="component" value="Unassembled WGS sequence"/>
</dbReference>
<evidence type="ECO:0000313" key="2">
    <source>
        <dbReference type="EMBL" id="CEQ40100.1"/>
    </source>
</evidence>
<proteinExistence type="predicted"/>
<accession>A0A0D6EKD1</accession>
<organism evidence="2 3">
    <name type="scientific">Sporidiobolus salmonicolor</name>
    <name type="common">Yeast-like fungus</name>
    <name type="synonym">Sporobolomyces salmonicolor</name>
    <dbReference type="NCBI Taxonomy" id="5005"/>
    <lineage>
        <taxon>Eukaryota</taxon>
        <taxon>Fungi</taxon>
        <taxon>Dikarya</taxon>
        <taxon>Basidiomycota</taxon>
        <taxon>Pucciniomycotina</taxon>
        <taxon>Microbotryomycetes</taxon>
        <taxon>Sporidiobolales</taxon>
        <taxon>Sporidiobolaceae</taxon>
        <taxon>Sporobolomyces</taxon>
    </lineage>
</organism>
<evidence type="ECO:0000313" key="3">
    <source>
        <dbReference type="Proteomes" id="UP000243876"/>
    </source>
</evidence>
<evidence type="ECO:0000256" key="1">
    <source>
        <dbReference type="SAM" id="MobiDB-lite"/>
    </source>
</evidence>
<name>A0A0D6EKD1_SPOSA</name>
<gene>
    <name evidence="2" type="primary">SPOSA6832_01699</name>
</gene>
<dbReference type="EMBL" id="CENE01000005">
    <property type="protein sequence ID" value="CEQ40100.1"/>
    <property type="molecule type" value="Genomic_DNA"/>
</dbReference>
<protein>
    <submittedName>
        <fullName evidence="2">SPOSA6832_01699-mRNA-1:cds</fullName>
    </submittedName>
</protein>
<keyword evidence="3" id="KW-1185">Reference proteome</keyword>
<feature type="compositionally biased region" description="Basic and acidic residues" evidence="1">
    <location>
        <begin position="103"/>
        <end position="119"/>
    </location>
</feature>
<dbReference type="OrthoDB" id="3358442at2759"/>
<feature type="region of interest" description="Disordered" evidence="1">
    <location>
        <begin position="1"/>
        <end position="27"/>
    </location>
</feature>
<reference evidence="3" key="1">
    <citation type="submission" date="2015-02" db="EMBL/GenBank/DDBJ databases">
        <authorList>
            <person name="Gon?alves P."/>
        </authorList>
    </citation>
    <scope>NUCLEOTIDE SEQUENCE [LARGE SCALE GENOMIC DNA]</scope>
</reference>
<feature type="region of interest" description="Disordered" evidence="1">
    <location>
        <begin position="97"/>
        <end position="123"/>
    </location>
</feature>
<feature type="non-terminal residue" evidence="2">
    <location>
        <position position="1"/>
    </location>
</feature>